<dbReference type="OrthoDB" id="9786919at2"/>
<dbReference type="CDD" id="cd00082">
    <property type="entry name" value="HisKA"/>
    <property type="match status" value="1"/>
</dbReference>
<evidence type="ECO:0000256" key="4">
    <source>
        <dbReference type="ARBA" id="ARBA00022553"/>
    </source>
</evidence>
<dbReference type="InterPro" id="IPR003661">
    <property type="entry name" value="HisK_dim/P_dom"/>
</dbReference>
<dbReference type="RefSeq" id="WP_114034087.1">
    <property type="nucleotide sequence ID" value="NZ_QOIL01000044.1"/>
</dbReference>
<dbReference type="Gene3D" id="1.10.287.130">
    <property type="match status" value="1"/>
</dbReference>
<dbReference type="PANTHER" id="PTHR45436">
    <property type="entry name" value="SENSOR HISTIDINE KINASE YKOH"/>
    <property type="match status" value="1"/>
</dbReference>
<dbReference type="AlphaFoldDB" id="A0A367EGR7"/>
<evidence type="ECO:0000256" key="2">
    <source>
        <dbReference type="ARBA" id="ARBA00004236"/>
    </source>
</evidence>
<evidence type="ECO:0000256" key="8">
    <source>
        <dbReference type="ARBA" id="ARBA00022989"/>
    </source>
</evidence>
<dbReference type="SMART" id="SM00387">
    <property type="entry name" value="HATPase_c"/>
    <property type="match status" value="1"/>
</dbReference>
<accession>A0A367EGR7</accession>
<keyword evidence="7 13" id="KW-0418">Kinase</keyword>
<evidence type="ECO:0000256" key="5">
    <source>
        <dbReference type="ARBA" id="ARBA00022679"/>
    </source>
</evidence>
<reference evidence="13 14" key="1">
    <citation type="submission" date="2018-06" db="EMBL/GenBank/DDBJ databases">
        <title>Sphaerisporangium craniellae sp. nov., isolated from a marine sponge in the South China Sea.</title>
        <authorList>
            <person name="Li L."/>
        </authorList>
    </citation>
    <scope>NUCLEOTIDE SEQUENCE [LARGE SCALE GENOMIC DNA]</scope>
    <source>
        <strain evidence="13 14">CCTCC AA 208026</strain>
    </source>
</reference>
<evidence type="ECO:0000256" key="3">
    <source>
        <dbReference type="ARBA" id="ARBA00012438"/>
    </source>
</evidence>
<dbReference type="InterPro" id="IPR036097">
    <property type="entry name" value="HisK_dim/P_sf"/>
</dbReference>
<dbReference type="SMART" id="SM00388">
    <property type="entry name" value="HisKA"/>
    <property type="match status" value="1"/>
</dbReference>
<keyword evidence="9" id="KW-0902">Two-component regulatory system</keyword>
<dbReference type="GO" id="GO:0005886">
    <property type="term" value="C:plasma membrane"/>
    <property type="evidence" value="ECO:0007669"/>
    <property type="project" value="UniProtKB-SubCell"/>
</dbReference>
<keyword evidence="8" id="KW-1133">Transmembrane helix</keyword>
<dbReference type="SUPFAM" id="SSF47384">
    <property type="entry name" value="Homodimeric domain of signal transducing histidine kinase"/>
    <property type="match status" value="1"/>
</dbReference>
<dbReference type="EC" id="2.7.13.3" evidence="3"/>
<evidence type="ECO:0000256" key="11">
    <source>
        <dbReference type="SAM" id="MobiDB-lite"/>
    </source>
</evidence>
<feature type="compositionally biased region" description="Basic and acidic residues" evidence="11">
    <location>
        <begin position="1"/>
        <end position="21"/>
    </location>
</feature>
<name>A0A367EGR7_9ACTN</name>
<keyword evidence="4" id="KW-0597">Phosphoprotein</keyword>
<dbReference type="Pfam" id="PF02518">
    <property type="entry name" value="HATPase_c"/>
    <property type="match status" value="1"/>
</dbReference>
<feature type="region of interest" description="Disordered" evidence="11">
    <location>
        <begin position="1"/>
        <end position="28"/>
    </location>
</feature>
<organism evidence="13 14">
    <name type="scientific">Sphaerisporangium album</name>
    <dbReference type="NCBI Taxonomy" id="509200"/>
    <lineage>
        <taxon>Bacteria</taxon>
        <taxon>Bacillati</taxon>
        <taxon>Actinomycetota</taxon>
        <taxon>Actinomycetes</taxon>
        <taxon>Streptosporangiales</taxon>
        <taxon>Streptosporangiaceae</taxon>
        <taxon>Sphaerisporangium</taxon>
    </lineage>
</organism>
<dbReference type="InterPro" id="IPR050428">
    <property type="entry name" value="TCS_sensor_his_kinase"/>
</dbReference>
<keyword evidence="6" id="KW-0812">Transmembrane</keyword>
<dbReference type="EMBL" id="QOIL01000044">
    <property type="protein sequence ID" value="RCG17264.1"/>
    <property type="molecule type" value="Genomic_DNA"/>
</dbReference>
<dbReference type="Gene3D" id="3.30.565.10">
    <property type="entry name" value="Histidine kinase-like ATPase, C-terminal domain"/>
    <property type="match status" value="1"/>
</dbReference>
<dbReference type="Pfam" id="PF00512">
    <property type="entry name" value="HisKA"/>
    <property type="match status" value="1"/>
</dbReference>
<dbReference type="SUPFAM" id="SSF55874">
    <property type="entry name" value="ATPase domain of HSP90 chaperone/DNA topoisomerase II/histidine kinase"/>
    <property type="match status" value="1"/>
</dbReference>
<gene>
    <name evidence="13" type="ORF">DQ384_39890</name>
</gene>
<comment type="caution">
    <text evidence="13">The sequence shown here is derived from an EMBL/GenBank/DDBJ whole genome shotgun (WGS) entry which is preliminary data.</text>
</comment>
<dbReference type="InterPro" id="IPR004358">
    <property type="entry name" value="Sig_transdc_His_kin-like_C"/>
</dbReference>
<dbReference type="Proteomes" id="UP000253094">
    <property type="component" value="Unassembled WGS sequence"/>
</dbReference>
<dbReference type="InterPro" id="IPR005467">
    <property type="entry name" value="His_kinase_dom"/>
</dbReference>
<feature type="domain" description="Histidine kinase" evidence="12">
    <location>
        <begin position="40"/>
        <end position="246"/>
    </location>
</feature>
<evidence type="ECO:0000259" key="12">
    <source>
        <dbReference type="PROSITE" id="PS50109"/>
    </source>
</evidence>
<keyword evidence="10" id="KW-0472">Membrane</keyword>
<dbReference type="InterPro" id="IPR036890">
    <property type="entry name" value="HATPase_C_sf"/>
</dbReference>
<keyword evidence="5" id="KW-0808">Transferase</keyword>
<protein>
    <recommendedName>
        <fullName evidence="3">histidine kinase</fullName>
        <ecNumber evidence="3">2.7.13.3</ecNumber>
    </recommendedName>
</protein>
<proteinExistence type="predicted"/>
<dbReference type="PROSITE" id="PS50109">
    <property type="entry name" value="HIS_KIN"/>
    <property type="match status" value="1"/>
</dbReference>
<evidence type="ECO:0000256" key="10">
    <source>
        <dbReference type="ARBA" id="ARBA00023136"/>
    </source>
</evidence>
<evidence type="ECO:0000256" key="7">
    <source>
        <dbReference type="ARBA" id="ARBA00022777"/>
    </source>
</evidence>
<evidence type="ECO:0000256" key="9">
    <source>
        <dbReference type="ARBA" id="ARBA00023012"/>
    </source>
</evidence>
<evidence type="ECO:0000313" key="14">
    <source>
        <dbReference type="Proteomes" id="UP000253094"/>
    </source>
</evidence>
<dbReference type="InterPro" id="IPR003594">
    <property type="entry name" value="HATPase_dom"/>
</dbReference>
<sequence>MTQHHGGERAADIRRRARDGGVDSPRPEPLLEQQRQFIADASHELCTPVAGLRAQLEEAQMHPDETDLPTLLKSALRDVDRLQAIVTDLLLLARLKGQVAEREPVDLAELVRWQLSAREDRRAARMAADPGVTVSCVPHQIARLVNALLDNADRHATGTVWIEVRGNGTSAELVVADDGAGITGADRERVFEPFARLDSARSRDRGGTGLGLAIARDIAHAHQGTLDVEDSPGGGACFVLRLPTVLRSHPPA</sequence>
<dbReference type="PANTHER" id="PTHR45436:SF5">
    <property type="entry name" value="SENSOR HISTIDINE KINASE TRCS"/>
    <property type="match status" value="1"/>
</dbReference>
<evidence type="ECO:0000256" key="1">
    <source>
        <dbReference type="ARBA" id="ARBA00000085"/>
    </source>
</evidence>
<evidence type="ECO:0000256" key="6">
    <source>
        <dbReference type="ARBA" id="ARBA00022692"/>
    </source>
</evidence>
<dbReference type="GO" id="GO:0000155">
    <property type="term" value="F:phosphorelay sensor kinase activity"/>
    <property type="evidence" value="ECO:0007669"/>
    <property type="project" value="InterPro"/>
</dbReference>
<keyword evidence="14" id="KW-1185">Reference proteome</keyword>
<evidence type="ECO:0000313" key="13">
    <source>
        <dbReference type="EMBL" id="RCG17264.1"/>
    </source>
</evidence>
<comment type="subcellular location">
    <subcellularLocation>
        <location evidence="2">Cell membrane</location>
    </subcellularLocation>
</comment>
<comment type="catalytic activity">
    <reaction evidence="1">
        <text>ATP + protein L-histidine = ADP + protein N-phospho-L-histidine.</text>
        <dbReference type="EC" id="2.7.13.3"/>
    </reaction>
</comment>
<dbReference type="PRINTS" id="PR00344">
    <property type="entry name" value="BCTRLSENSOR"/>
</dbReference>